<organism evidence="2 3">
    <name type="scientific">Oryza sativa subsp. indica</name>
    <name type="common">Rice</name>
    <dbReference type="NCBI Taxonomy" id="39946"/>
    <lineage>
        <taxon>Eukaryota</taxon>
        <taxon>Viridiplantae</taxon>
        <taxon>Streptophyta</taxon>
        <taxon>Embryophyta</taxon>
        <taxon>Tracheophyta</taxon>
        <taxon>Spermatophyta</taxon>
        <taxon>Magnoliopsida</taxon>
        <taxon>Liliopsida</taxon>
        <taxon>Poales</taxon>
        <taxon>Poaceae</taxon>
        <taxon>BOP clade</taxon>
        <taxon>Oryzoideae</taxon>
        <taxon>Oryzeae</taxon>
        <taxon>Oryzinae</taxon>
        <taxon>Oryza</taxon>
        <taxon>Oryza sativa</taxon>
    </lineage>
</organism>
<sequence>MASSSNYSDNVAPPSPSPSLRLARWKRGRWRPTLDGDGDDGILDPSASPRSKEPWAMATTMPKQQRTKERAVKSGHFSSLTSSCTSLTTLAVARCAIIASSGPATAS</sequence>
<dbReference type="Gramene" id="BGIOSGA008345-TA">
    <property type="protein sequence ID" value="BGIOSGA008345-PA"/>
    <property type="gene ID" value="BGIOSGA008345"/>
</dbReference>
<name>A2X5K3_ORYSI</name>
<reference evidence="2 3" key="1">
    <citation type="journal article" date="2005" name="PLoS Biol.">
        <title>The genomes of Oryza sativa: a history of duplications.</title>
        <authorList>
            <person name="Yu J."/>
            <person name="Wang J."/>
            <person name="Lin W."/>
            <person name="Li S."/>
            <person name="Li H."/>
            <person name="Zhou J."/>
            <person name="Ni P."/>
            <person name="Dong W."/>
            <person name="Hu S."/>
            <person name="Zeng C."/>
            <person name="Zhang J."/>
            <person name="Zhang Y."/>
            <person name="Li R."/>
            <person name="Xu Z."/>
            <person name="Li S."/>
            <person name="Li X."/>
            <person name="Zheng H."/>
            <person name="Cong L."/>
            <person name="Lin L."/>
            <person name="Yin J."/>
            <person name="Geng J."/>
            <person name="Li G."/>
            <person name="Shi J."/>
            <person name="Liu J."/>
            <person name="Lv H."/>
            <person name="Li J."/>
            <person name="Wang J."/>
            <person name="Deng Y."/>
            <person name="Ran L."/>
            <person name="Shi X."/>
            <person name="Wang X."/>
            <person name="Wu Q."/>
            <person name="Li C."/>
            <person name="Ren X."/>
            <person name="Wang J."/>
            <person name="Wang X."/>
            <person name="Li D."/>
            <person name="Liu D."/>
            <person name="Zhang X."/>
            <person name="Ji Z."/>
            <person name="Zhao W."/>
            <person name="Sun Y."/>
            <person name="Zhang Z."/>
            <person name="Bao J."/>
            <person name="Han Y."/>
            <person name="Dong L."/>
            <person name="Ji J."/>
            <person name="Chen P."/>
            <person name="Wu S."/>
            <person name="Liu J."/>
            <person name="Xiao Y."/>
            <person name="Bu D."/>
            <person name="Tan J."/>
            <person name="Yang L."/>
            <person name="Ye C."/>
            <person name="Zhang J."/>
            <person name="Xu J."/>
            <person name="Zhou Y."/>
            <person name="Yu Y."/>
            <person name="Zhang B."/>
            <person name="Zhuang S."/>
            <person name="Wei H."/>
            <person name="Liu B."/>
            <person name="Lei M."/>
            <person name="Yu H."/>
            <person name="Li Y."/>
            <person name="Xu H."/>
            <person name="Wei S."/>
            <person name="He X."/>
            <person name="Fang L."/>
            <person name="Zhang Z."/>
            <person name="Zhang Y."/>
            <person name="Huang X."/>
            <person name="Su Z."/>
            <person name="Tong W."/>
            <person name="Li J."/>
            <person name="Tong Z."/>
            <person name="Li S."/>
            <person name="Ye J."/>
            <person name="Wang L."/>
            <person name="Fang L."/>
            <person name="Lei T."/>
            <person name="Chen C."/>
            <person name="Chen H."/>
            <person name="Xu Z."/>
            <person name="Li H."/>
            <person name="Huang H."/>
            <person name="Zhang F."/>
            <person name="Xu H."/>
            <person name="Li N."/>
            <person name="Zhao C."/>
            <person name="Li S."/>
            <person name="Dong L."/>
            <person name="Huang Y."/>
            <person name="Li L."/>
            <person name="Xi Y."/>
            <person name="Qi Q."/>
            <person name="Li W."/>
            <person name="Zhang B."/>
            <person name="Hu W."/>
            <person name="Zhang Y."/>
            <person name="Tian X."/>
            <person name="Jiao Y."/>
            <person name="Liang X."/>
            <person name="Jin J."/>
            <person name="Gao L."/>
            <person name="Zheng W."/>
            <person name="Hao B."/>
            <person name="Liu S."/>
            <person name="Wang W."/>
            <person name="Yuan L."/>
            <person name="Cao M."/>
            <person name="McDermott J."/>
            <person name="Samudrala R."/>
            <person name="Wang J."/>
            <person name="Wong G.K."/>
            <person name="Yang H."/>
        </authorList>
    </citation>
    <scope>NUCLEOTIDE SEQUENCE [LARGE SCALE GENOMIC DNA]</scope>
    <source>
        <strain evidence="3">cv. 93-11</strain>
    </source>
</reference>
<protein>
    <submittedName>
        <fullName evidence="2">Uncharacterized protein</fullName>
    </submittedName>
</protein>
<evidence type="ECO:0000313" key="3">
    <source>
        <dbReference type="Proteomes" id="UP000007015"/>
    </source>
</evidence>
<evidence type="ECO:0000256" key="1">
    <source>
        <dbReference type="SAM" id="MobiDB-lite"/>
    </source>
</evidence>
<keyword evidence="3" id="KW-1185">Reference proteome</keyword>
<dbReference type="EMBL" id="CM000127">
    <property type="protein sequence ID" value="EAY86113.1"/>
    <property type="molecule type" value="Genomic_DNA"/>
</dbReference>
<feature type="region of interest" description="Disordered" evidence="1">
    <location>
        <begin position="1"/>
        <end position="75"/>
    </location>
</feature>
<gene>
    <name evidence="2" type="ORF">OsI_07485</name>
</gene>
<evidence type="ECO:0000313" key="2">
    <source>
        <dbReference type="EMBL" id="EAY86113.1"/>
    </source>
</evidence>
<accession>A2X5K3</accession>
<dbReference type="AlphaFoldDB" id="A2X5K3"/>
<dbReference type="Proteomes" id="UP000007015">
    <property type="component" value="Chromosome 2"/>
</dbReference>
<dbReference type="HOGENOM" id="CLU_2214321_0_0_1"/>
<proteinExistence type="predicted"/>